<dbReference type="PANTHER" id="PTHR34216">
    <property type="match status" value="1"/>
</dbReference>
<dbReference type="AlphaFoldDB" id="A0A1P8KDQ5"/>
<dbReference type="SUPFAM" id="SSF88713">
    <property type="entry name" value="Glycoside hydrolase/deacetylase"/>
    <property type="match status" value="1"/>
</dbReference>
<dbReference type="Proteomes" id="UP000186110">
    <property type="component" value="Chromosome"/>
</dbReference>
<dbReference type="EMBL" id="CP019239">
    <property type="protein sequence ID" value="APW44167.1"/>
    <property type="molecule type" value="Genomic_DNA"/>
</dbReference>
<dbReference type="GO" id="GO:0016810">
    <property type="term" value="F:hydrolase activity, acting on carbon-nitrogen (but not peptide) bonds"/>
    <property type="evidence" value="ECO:0007669"/>
    <property type="project" value="InterPro"/>
</dbReference>
<dbReference type="InterPro" id="IPR002509">
    <property type="entry name" value="NODB_dom"/>
</dbReference>
<organism evidence="4 5">
    <name type="scientific">Rhodoferax saidenbachensis</name>
    <dbReference type="NCBI Taxonomy" id="1484693"/>
    <lineage>
        <taxon>Bacteria</taxon>
        <taxon>Pseudomonadati</taxon>
        <taxon>Pseudomonadota</taxon>
        <taxon>Betaproteobacteria</taxon>
        <taxon>Burkholderiales</taxon>
        <taxon>Comamonadaceae</taxon>
        <taxon>Rhodoferax</taxon>
    </lineage>
</organism>
<dbReference type="PANTHER" id="PTHR34216:SF3">
    <property type="entry name" value="POLY-BETA-1,6-N-ACETYL-D-GLUCOSAMINE N-DEACETYLASE"/>
    <property type="match status" value="1"/>
</dbReference>
<sequence length="229" mass="25769">MRILTYHTVGQRAYGDHLNLNTIALGRFKEHLDVLVKYRLARADAEISADTTEVAITFDDGYADNLHVVAPLLVERNIPFTVFVTGRFVRDKEKGFLSESELRELASMPGVCIGAHGDTHCDLTRCDEANLRAELKTSQAYLADVLGMSITTMAYPYGAANLRVRDAANECGYELAASSYFDINRVGRDALMLNRSVVLNGDSARVLEQKIKGDWDWYRFRMTDPLRLR</sequence>
<evidence type="ECO:0000313" key="4">
    <source>
        <dbReference type="EMBL" id="APW44167.1"/>
    </source>
</evidence>
<dbReference type="Pfam" id="PF01522">
    <property type="entry name" value="Polysacc_deac_1"/>
    <property type="match status" value="1"/>
</dbReference>
<dbReference type="Gene3D" id="3.20.20.370">
    <property type="entry name" value="Glycoside hydrolase/deacetylase"/>
    <property type="match status" value="1"/>
</dbReference>
<reference evidence="4 5" key="1">
    <citation type="submission" date="2017-01" db="EMBL/GenBank/DDBJ databases">
        <authorList>
            <person name="Mah S.A."/>
            <person name="Swanson W.J."/>
            <person name="Moy G.W."/>
            <person name="Vacquier V.D."/>
        </authorList>
    </citation>
    <scope>NUCLEOTIDE SEQUENCE [LARGE SCALE GENOMIC DNA]</scope>
    <source>
        <strain evidence="4 5">DSM 22694</strain>
    </source>
</reference>
<keyword evidence="5" id="KW-1185">Reference proteome</keyword>
<feature type="domain" description="NodB homology" evidence="3">
    <location>
        <begin position="52"/>
        <end position="229"/>
    </location>
</feature>
<comment type="subcellular location">
    <subcellularLocation>
        <location evidence="1">Secreted</location>
    </subcellularLocation>
</comment>
<dbReference type="PROSITE" id="PS51677">
    <property type="entry name" value="NODB"/>
    <property type="match status" value="1"/>
</dbReference>
<evidence type="ECO:0000256" key="2">
    <source>
        <dbReference type="ARBA" id="ARBA00022729"/>
    </source>
</evidence>
<accession>A0A1P8KDQ5</accession>
<proteinExistence type="predicted"/>
<dbReference type="GO" id="GO:0005975">
    <property type="term" value="P:carbohydrate metabolic process"/>
    <property type="evidence" value="ECO:0007669"/>
    <property type="project" value="InterPro"/>
</dbReference>
<evidence type="ECO:0000259" key="3">
    <source>
        <dbReference type="PROSITE" id="PS51677"/>
    </source>
</evidence>
<dbReference type="CDD" id="cd10918">
    <property type="entry name" value="CE4_NodB_like_5s_6s"/>
    <property type="match status" value="1"/>
</dbReference>
<name>A0A1P8KDQ5_9BURK</name>
<dbReference type="STRING" id="1484693.RS694_17630"/>
<keyword evidence="2" id="KW-0732">Signal</keyword>
<evidence type="ECO:0000313" key="5">
    <source>
        <dbReference type="Proteomes" id="UP000186110"/>
    </source>
</evidence>
<dbReference type="GO" id="GO:0005576">
    <property type="term" value="C:extracellular region"/>
    <property type="evidence" value="ECO:0007669"/>
    <property type="project" value="UniProtKB-SubCell"/>
</dbReference>
<evidence type="ECO:0000256" key="1">
    <source>
        <dbReference type="ARBA" id="ARBA00004613"/>
    </source>
</evidence>
<dbReference type="InterPro" id="IPR051398">
    <property type="entry name" value="Polysacch_Deacetylase"/>
</dbReference>
<protein>
    <recommendedName>
        <fullName evidence="3">NodB homology domain-containing protein</fullName>
    </recommendedName>
</protein>
<gene>
    <name evidence="4" type="ORF">RS694_17630</name>
</gene>
<dbReference type="KEGG" id="rsb:RS694_17630"/>
<dbReference type="InterPro" id="IPR011330">
    <property type="entry name" value="Glyco_hydro/deAcase_b/a-brl"/>
</dbReference>